<dbReference type="Proteomes" id="UP000199577">
    <property type="component" value="Unassembled WGS sequence"/>
</dbReference>
<sequence>MFAVLTSYLRHIPQVVGVELLLAEGDVLVANLVVVRRAGTKVHFVRGEYGLGSYSAIAAHVPAGVPMMVAMGGKGVIHRSVARGAGEGDEALLRQVLPNAKPDDFYVQSADLEGIHMVSVARRTQVDDVIGALQAQGLVLLGAGLGPFAVDFFREFLMDEKREVLALWRHRFTLHGGKIAGYELLPDDSAVTARRVELGGEQLNERLVPAFAVAFVAISDIPFAQLPVAALQTSAAECRGKWAFRRSAVAVMVFFLVVLLGNALYFMHYSDKVAGFAGSDALDIQREINKLQQQGAERDALLKGLWHADMPRWGMAYMTDRLAASRPASILLTELAVYPKDVAMSRRERRPVHAPSAIRIRGTCTDVPLLNGWMKQLRQLPFCQAVEIDSYEFDGRNGLGIFTLSLTLEP</sequence>
<dbReference type="STRING" id="623281.SAMN05421747_12715"/>
<name>A0A1I1M9F4_9SPHI</name>
<organism evidence="2 3">
    <name type="scientific">Parapedobacter composti</name>
    <dbReference type="NCBI Taxonomy" id="623281"/>
    <lineage>
        <taxon>Bacteria</taxon>
        <taxon>Pseudomonadati</taxon>
        <taxon>Bacteroidota</taxon>
        <taxon>Sphingobacteriia</taxon>
        <taxon>Sphingobacteriales</taxon>
        <taxon>Sphingobacteriaceae</taxon>
        <taxon>Parapedobacter</taxon>
    </lineage>
</organism>
<evidence type="ECO:0000256" key="1">
    <source>
        <dbReference type="SAM" id="Phobius"/>
    </source>
</evidence>
<accession>A0A1I1M9F4</accession>
<evidence type="ECO:0000313" key="3">
    <source>
        <dbReference type="Proteomes" id="UP000199577"/>
    </source>
</evidence>
<dbReference type="EMBL" id="FOLL01000027">
    <property type="protein sequence ID" value="SFC79213.1"/>
    <property type="molecule type" value="Genomic_DNA"/>
</dbReference>
<keyword evidence="1" id="KW-1133">Transmembrane helix</keyword>
<reference evidence="2 3" key="1">
    <citation type="submission" date="2016-10" db="EMBL/GenBank/DDBJ databases">
        <authorList>
            <person name="de Groot N.N."/>
        </authorList>
    </citation>
    <scope>NUCLEOTIDE SEQUENCE [LARGE SCALE GENOMIC DNA]</scope>
    <source>
        <strain evidence="2 3">DSM 22900</strain>
    </source>
</reference>
<proteinExistence type="predicted"/>
<protein>
    <recommendedName>
        <fullName evidence="4">Tfp pilus assembly protein PilN</fullName>
    </recommendedName>
</protein>
<keyword evidence="1" id="KW-0472">Membrane</keyword>
<dbReference type="AlphaFoldDB" id="A0A1I1M9F4"/>
<evidence type="ECO:0008006" key="4">
    <source>
        <dbReference type="Google" id="ProtNLM"/>
    </source>
</evidence>
<keyword evidence="1" id="KW-0812">Transmembrane</keyword>
<feature type="transmembrane region" description="Helical" evidence="1">
    <location>
        <begin position="248"/>
        <end position="267"/>
    </location>
</feature>
<evidence type="ECO:0000313" key="2">
    <source>
        <dbReference type="EMBL" id="SFC79213.1"/>
    </source>
</evidence>
<gene>
    <name evidence="2" type="ORF">SAMN05421747_12715</name>
</gene>
<keyword evidence="3" id="KW-1185">Reference proteome</keyword>